<dbReference type="FunFam" id="3.30.1490.120:FF:000002">
    <property type="entry name" value="DNA-directed RNA polymerase III subunit RPC8"/>
    <property type="match status" value="1"/>
</dbReference>
<evidence type="ECO:0000259" key="9">
    <source>
        <dbReference type="Pfam" id="PF14644"/>
    </source>
</evidence>
<feature type="region of interest" description="Disordered" evidence="5">
    <location>
        <begin position="177"/>
        <end position="212"/>
    </location>
</feature>
<dbReference type="Pfam" id="PF14644">
    <property type="entry name" value="DUF4456"/>
    <property type="match status" value="1"/>
</dbReference>
<evidence type="ECO:0000256" key="4">
    <source>
        <dbReference type="SAM" id="Coils"/>
    </source>
</evidence>
<feature type="compositionally biased region" description="Basic and acidic residues" evidence="5">
    <location>
        <begin position="238"/>
        <end position="255"/>
    </location>
</feature>
<dbReference type="Gene3D" id="2.40.50.140">
    <property type="entry name" value="Nucleic acid-binding proteins"/>
    <property type="match status" value="1"/>
</dbReference>
<comment type="caution">
    <text evidence="10">The sequence shown here is derived from an EMBL/GenBank/DDBJ whole genome shotgun (WGS) entry which is preliminary data.</text>
</comment>
<dbReference type="SUPFAM" id="SSF50249">
    <property type="entry name" value="Nucleic acid-binding proteins"/>
    <property type="match status" value="1"/>
</dbReference>
<keyword evidence="11" id="KW-1185">Reference proteome</keyword>
<reference evidence="10" key="1">
    <citation type="submission" date="2021-12" db="EMBL/GenBank/DDBJ databases">
        <title>Prjna785345.</title>
        <authorList>
            <person name="Rujirawat T."/>
            <person name="Krajaejun T."/>
        </authorList>
    </citation>
    <scope>NUCLEOTIDE SEQUENCE</scope>
    <source>
        <strain evidence="10">Pi057C3</strain>
    </source>
</reference>
<evidence type="ECO:0000256" key="1">
    <source>
        <dbReference type="ARBA" id="ARBA00022478"/>
    </source>
</evidence>
<feature type="domain" description="DUF4456" evidence="9">
    <location>
        <begin position="1582"/>
        <end position="1782"/>
    </location>
</feature>
<sequence>MFVLTRISDVIPVAPNLFEEDYQKVLIEEIDRKYANKVIADVGLCISIYDFVNIGDAFVHPSDGTSHSQVEFRMVVFRPFVGEVLKGRIVSCNEEHIRGKSACLWCALSMDFVQDIIIPSYAMQTPSYFDTAERLWVWKYSEGQEKFYMDLHEEIRFRVTNINFTKVMKTANGIQATTTEASDKTEGAPNAGDMRQSLARGRSASVDLSESDPTPSAIHILVLNQKRARSASSYLLQEQHRVEQEQQSHDKHAPSRDLAQFRVGRGVNKPPPTDADVLVAAVRELPFDVVGSRGSSRTNNQSPLPETEGEDAQETQIERNAVLRRERHMAALRAFTDDVKAVSEDIEAAIIQAADELKDALRRVDEQLRRLDDAAHDATALLYADHDGVLQLWRETEVCCESRTQLIAAFRDRLERIEQTRVDRVSRGLRSLTKTLMDTAHALPNEVERIIEAEAFELNVVVITNRKAYADLLARIASADVDVFLRARLQWEDGQTLWRRLRHDDAIARFCHTLESTQFRDPRERQLVIAQIRAFHRELHDERRLPVLKRLQDLEANVTSAAVTSSLQELSELQRLEEERNAFFFDELRVVHDAKVREALALREALRLELHGFGALAPGGDIAACKREIDRVLQDEALDEFFRMAGGLRNELDGLGKRLQLADLIYQDRLAPVRASLDLLLSALPLESVMESMGKGAERKALQATLERMRKAGKSDLLTYLPVLQAQMNVLLGLAGLDDVFVDEVHALSRQLSHLMPSEAEAALDERPGSSADGATLSTDVSRSPATACSGEIPVDLSAIRRVQRRLGALLYASELSADFQAHLRFVADQLTLQEKANEAVDHAIATHCEQVLHAREGESKRVLAEIGQRIERQSARLHDECERLAQFFLRVAAATERSDRGVEFVNLSAMDLLDALKDADDETNEETESAFRLSCARLRHAANSAVLEDEFQACLRLLSAIETLYRTYHKKTTLAATHHQIATETQRQHALYELCELFGLLAPHTKAPFDFQAFLSITCINDLVEPPPSARASDAPDAAPPQPSGEPSAQQPEPASGTATAAAASAAVKPQLSSHKDGDKAPTKPEEVQPTPPTANGTLETATGLVLPVLMPVPALVEAILTRRRDNEDEEPAAPERSEPETVTTEAADASPSDASEQEQELEKAPRVDEVLAIVAREFQTIEIGVELQVTLIERFRRATLDRFSTTFAAHERAAADLLTQRRRQFDLLLEERLRLHWPRKGRLDVQCLQPRVSELYSHQQRQARHVRSMVKRVDAQDAAFQERAQAAAAKTDEVRVRQLSLQTQLPLQLSLAALQGLEAKSKKLLAAFRQDTDDAIARLRAMVAADLAALAAAAQEFVRVCSAQVFPDLLSTDVIAGCDYHPEEVESVRLAIAETEATLRERIEARNAAIAALTESQRQVLDTAKEFKTRYQACLQSLSMKEGLGQKFGLPRRTAQERYRSETTRAVELSAHIDELLACLSAVVEKKESVDGPRLPKDADVSTQVLHLLTRLRALLLFRGRYFGFLKNVSQLAPTAIAYDAGGVQGRASFTDLELVETEYQSSPMPFLEFVKQVATKCREETRQLFQQEGKLDELPPSGVPPALEEYLHALDDKARSFAIQQELRFREQVEALGDHLAVAPGVAFSDLQRRITSQTTVTCLDLRDELDAAASRWSTQKNKNMLDLRPDLCSPNSSALLQQLCDREAQRSQATCTGLREMRANVLKLMTNVSADFERELLAMFKTFVTLLDTSVMTLDDLTPFTGEELPKAKRKSLKRLRKLARLMEHGDPREAKRSEDELKKLQQLGETPRFPRRNWPGIPSFGLHQRWESRRSKLVAEDQAMNAPSDALLTEVPIAASTPDDGACVALLTHAHRCLMRERDAAYAAFVAACEKTSAALLADLQERLRDEIKWTESWQQAIARMQQQPEIYRHALACRRAMSSSGDAARPFVYVHPSAKIGARCRIEPFVSIGEDVEIGDDTAIASHVTLQNCRIGSRVVLHPGVRVGQDGFGFQLASSGEHSKKPQELLVEIHDDAEIGANCTIDRGSWRNTVIGRGCKLDNLVQIGHNVQLGAGCVIAAQSGIAGSTTLGKNVHMGGQVGIAQHLQIGDNVRIAAKSGVMSNLESNKTYGGTPAVPIMEYRRRMVFLREIGKKAGGEHED</sequence>
<feature type="region of interest" description="Disordered" evidence="5">
    <location>
        <begin position="1124"/>
        <end position="1166"/>
    </location>
</feature>
<feature type="coiled-coil region" evidence="4">
    <location>
        <begin position="343"/>
        <end position="377"/>
    </location>
</feature>
<dbReference type="SUPFAM" id="SSF51161">
    <property type="entry name" value="Trimeric LpxA-like enzymes"/>
    <property type="match status" value="1"/>
</dbReference>
<feature type="region of interest" description="Disordered" evidence="5">
    <location>
        <begin position="761"/>
        <end position="787"/>
    </location>
</feature>
<dbReference type="PANTHER" id="PTHR21444:SF14">
    <property type="entry name" value="COILED-COIL DOMAIN-CONTAINING PROTEIN 180"/>
    <property type="match status" value="1"/>
</dbReference>
<keyword evidence="4" id="KW-0175">Coiled coil</keyword>
<feature type="compositionally biased region" description="Polar residues" evidence="5">
    <location>
        <begin position="293"/>
        <end position="304"/>
    </location>
</feature>
<dbReference type="GO" id="GO:0000428">
    <property type="term" value="C:DNA-directed RNA polymerase complex"/>
    <property type="evidence" value="ECO:0007669"/>
    <property type="project" value="UniProtKB-KW"/>
</dbReference>
<feature type="region of interest" description="Disordered" evidence="5">
    <location>
        <begin position="238"/>
        <end position="270"/>
    </location>
</feature>
<dbReference type="NCBIfam" id="NF002060">
    <property type="entry name" value="PRK00892.1"/>
    <property type="match status" value="1"/>
</dbReference>
<evidence type="ECO:0000256" key="2">
    <source>
        <dbReference type="ARBA" id="ARBA00023163"/>
    </source>
</evidence>
<feature type="region of interest" description="Disordered" evidence="5">
    <location>
        <begin position="290"/>
        <end position="315"/>
    </location>
</feature>
<dbReference type="Pfam" id="PF00132">
    <property type="entry name" value="Hexapep"/>
    <property type="match status" value="2"/>
</dbReference>
<dbReference type="InterPro" id="IPR013238">
    <property type="entry name" value="RNA_pol_III_Rbc25"/>
</dbReference>
<accession>A0AAD5LQS3</accession>
<evidence type="ECO:0000259" key="7">
    <source>
        <dbReference type="Pfam" id="PF08292"/>
    </source>
</evidence>
<name>A0AAD5LQS3_PYTIN</name>
<feature type="domain" description="RNA polymerase III subunit Rpc25" evidence="7">
    <location>
        <begin position="83"/>
        <end position="184"/>
    </location>
</feature>
<evidence type="ECO:0000256" key="5">
    <source>
        <dbReference type="SAM" id="MobiDB-lite"/>
    </source>
</evidence>
<feature type="compositionally biased region" description="Low complexity" evidence="5">
    <location>
        <begin position="1056"/>
        <end position="1068"/>
    </location>
</feature>
<dbReference type="GO" id="GO:0006351">
    <property type="term" value="P:DNA-templated transcription"/>
    <property type="evidence" value="ECO:0007669"/>
    <property type="project" value="InterPro"/>
</dbReference>
<feature type="domain" description="DUF4455" evidence="8">
    <location>
        <begin position="324"/>
        <end position="612"/>
    </location>
</feature>
<dbReference type="Gene3D" id="2.160.10.10">
    <property type="entry name" value="Hexapeptide repeat proteins"/>
    <property type="match status" value="1"/>
</dbReference>
<dbReference type="InterPro" id="IPR036898">
    <property type="entry name" value="RNA_pol_Rpb7-like_N_sf"/>
</dbReference>
<feature type="domain" description="RNA polymerase Rpb7-like N-terminal" evidence="6">
    <location>
        <begin position="8"/>
        <end position="64"/>
    </location>
</feature>
<dbReference type="GO" id="GO:0016020">
    <property type="term" value="C:membrane"/>
    <property type="evidence" value="ECO:0007669"/>
    <property type="project" value="GOC"/>
</dbReference>
<feature type="compositionally biased region" description="Basic and acidic residues" evidence="5">
    <location>
        <begin position="1075"/>
        <end position="1088"/>
    </location>
</feature>
<feature type="domain" description="DUF4455" evidence="8">
    <location>
        <begin position="827"/>
        <end position="1001"/>
    </location>
</feature>
<keyword evidence="3" id="KW-0539">Nucleus</keyword>
<dbReference type="InterPro" id="IPR001451">
    <property type="entry name" value="Hexapep"/>
</dbReference>
<feature type="compositionally biased region" description="Polar residues" evidence="5">
    <location>
        <begin position="776"/>
        <end position="787"/>
    </location>
</feature>
<proteinExistence type="predicted"/>
<dbReference type="NCBIfam" id="TIGR01853">
    <property type="entry name" value="lipid_A_lpxD"/>
    <property type="match status" value="1"/>
</dbReference>
<evidence type="ECO:0000256" key="3">
    <source>
        <dbReference type="ARBA" id="ARBA00023242"/>
    </source>
</evidence>
<gene>
    <name evidence="10" type="ORF">P43SY_001430</name>
</gene>
<keyword evidence="1" id="KW-0240">DNA-directed RNA polymerase</keyword>
<evidence type="ECO:0000313" key="11">
    <source>
        <dbReference type="Proteomes" id="UP001209570"/>
    </source>
</evidence>
<dbReference type="InterPro" id="IPR005576">
    <property type="entry name" value="Rpb7-like_N"/>
</dbReference>
<dbReference type="InterPro" id="IPR011004">
    <property type="entry name" value="Trimer_LpxA-like_sf"/>
</dbReference>
<dbReference type="EMBL" id="JAKCXM010000032">
    <property type="protein sequence ID" value="KAJ0406499.1"/>
    <property type="molecule type" value="Genomic_DNA"/>
</dbReference>
<dbReference type="CDD" id="cd03352">
    <property type="entry name" value="LbH_LpxD"/>
    <property type="match status" value="1"/>
</dbReference>
<dbReference type="InterPro" id="IPR012340">
    <property type="entry name" value="NA-bd_OB-fold"/>
</dbReference>
<dbReference type="CDD" id="cd04330">
    <property type="entry name" value="RNAP_III_Rpc25_N"/>
    <property type="match status" value="1"/>
</dbReference>
<dbReference type="InterPro" id="IPR027914">
    <property type="entry name" value="DUF4456"/>
</dbReference>
<dbReference type="Pfam" id="PF08292">
    <property type="entry name" value="RNA_pol_Rbc25"/>
    <property type="match status" value="1"/>
</dbReference>
<evidence type="ECO:0000313" key="10">
    <source>
        <dbReference type="EMBL" id="KAJ0406499.1"/>
    </source>
</evidence>
<dbReference type="Pfam" id="PF14643">
    <property type="entry name" value="DUF4455"/>
    <property type="match status" value="2"/>
</dbReference>
<feature type="region of interest" description="Disordered" evidence="5">
    <location>
        <begin position="1028"/>
        <end position="1100"/>
    </location>
</feature>
<evidence type="ECO:0000259" key="8">
    <source>
        <dbReference type="Pfam" id="PF14643"/>
    </source>
</evidence>
<dbReference type="GO" id="GO:0016410">
    <property type="term" value="F:N-acyltransferase activity"/>
    <property type="evidence" value="ECO:0007669"/>
    <property type="project" value="InterPro"/>
</dbReference>
<organism evidence="10 11">
    <name type="scientific">Pythium insidiosum</name>
    <name type="common">Pythiosis disease agent</name>
    <dbReference type="NCBI Taxonomy" id="114742"/>
    <lineage>
        <taxon>Eukaryota</taxon>
        <taxon>Sar</taxon>
        <taxon>Stramenopiles</taxon>
        <taxon>Oomycota</taxon>
        <taxon>Peronosporomycetes</taxon>
        <taxon>Pythiales</taxon>
        <taxon>Pythiaceae</taxon>
        <taxon>Pythium</taxon>
    </lineage>
</organism>
<dbReference type="GO" id="GO:0009245">
    <property type="term" value="P:lipid A biosynthetic process"/>
    <property type="evidence" value="ECO:0007669"/>
    <property type="project" value="InterPro"/>
</dbReference>
<keyword evidence="2" id="KW-0804">Transcription</keyword>
<dbReference type="Gene3D" id="3.30.1490.120">
    <property type="entry name" value="RNA polymerase Rpb7-like, N-terminal domain"/>
    <property type="match status" value="1"/>
</dbReference>
<dbReference type="PANTHER" id="PTHR21444">
    <property type="entry name" value="COILED-COIL DOMAIN-CONTAINING PROTEIN 180"/>
    <property type="match status" value="1"/>
</dbReference>
<protein>
    <submittedName>
        <fullName evidence="10">Uncharacterized protein</fullName>
    </submittedName>
</protein>
<feature type="compositionally biased region" description="Basic and acidic residues" evidence="5">
    <location>
        <begin position="1789"/>
        <end position="1804"/>
    </location>
</feature>
<evidence type="ECO:0000259" key="6">
    <source>
        <dbReference type="Pfam" id="PF03876"/>
    </source>
</evidence>
<feature type="region of interest" description="Disordered" evidence="5">
    <location>
        <begin position="1789"/>
        <end position="1817"/>
    </location>
</feature>
<dbReference type="InterPro" id="IPR007691">
    <property type="entry name" value="LpxD"/>
</dbReference>
<dbReference type="SUPFAM" id="SSF88798">
    <property type="entry name" value="N-terminal, heterodimerisation domain of RBP7 (RpoE)"/>
    <property type="match status" value="1"/>
</dbReference>
<dbReference type="Proteomes" id="UP001209570">
    <property type="component" value="Unassembled WGS sequence"/>
</dbReference>
<dbReference type="Pfam" id="PF03876">
    <property type="entry name" value="SHS2_Rpb7-N"/>
    <property type="match status" value="1"/>
</dbReference>
<dbReference type="InterPro" id="IPR028089">
    <property type="entry name" value="DUF4455"/>
</dbReference>